<dbReference type="Proteomes" id="UP000235347">
    <property type="component" value="Unassembled WGS sequence"/>
</dbReference>
<evidence type="ECO:0000313" key="1">
    <source>
        <dbReference type="EMBL" id="PMS17306.1"/>
    </source>
</evidence>
<evidence type="ECO:0008006" key="3">
    <source>
        <dbReference type="Google" id="ProtNLM"/>
    </source>
</evidence>
<keyword evidence="2" id="KW-1185">Reference proteome</keyword>
<sequence length="62" mass="6879">MTDTSRQFHQPFPGTLPLAHSFDFEGQSVRYGVIGSGHLMQEDAPEAIVGEMMDFMLLGGRH</sequence>
<proteinExistence type="predicted"/>
<dbReference type="RefSeq" id="WP_102612422.1">
    <property type="nucleotide sequence ID" value="NZ_CADIKD010000026.1"/>
</dbReference>
<evidence type="ECO:0000313" key="2">
    <source>
        <dbReference type="Proteomes" id="UP000235347"/>
    </source>
</evidence>
<gene>
    <name evidence="1" type="ORF">C0Z19_24450</name>
</gene>
<organism evidence="1 2">
    <name type="scientific">Trinickia soli</name>
    <dbReference type="NCBI Taxonomy" id="380675"/>
    <lineage>
        <taxon>Bacteria</taxon>
        <taxon>Pseudomonadati</taxon>
        <taxon>Pseudomonadota</taxon>
        <taxon>Betaproteobacteria</taxon>
        <taxon>Burkholderiales</taxon>
        <taxon>Burkholderiaceae</taxon>
        <taxon>Trinickia</taxon>
    </lineage>
</organism>
<reference evidence="1 2" key="1">
    <citation type="submission" date="2018-01" db="EMBL/GenBank/DDBJ databases">
        <title>Whole genome analyses suggest that Burkholderia sensu lato contains two further novel genera in the rhizoxinica-symbiotica group Mycetohabitans gen. nov., and Trinickia gen. nov.: implications for the evolution of diazotrophy and nodulation in the Burkholderiaceae.</title>
        <authorList>
            <person name="Estrada-de los Santos P."/>
            <person name="Palmer M."/>
            <person name="Chavez-Ramirez B."/>
            <person name="Beukes C."/>
            <person name="Steenkamp E.T."/>
            <person name="Hirsch A.M."/>
            <person name="Manyaka P."/>
            <person name="Maluk M."/>
            <person name="Lafos M."/>
            <person name="Crook M."/>
            <person name="Gross E."/>
            <person name="Simon M.F."/>
            <person name="Bueno dos Reis Junior F."/>
            <person name="Poole P.S."/>
            <person name="Venter S.N."/>
            <person name="James E.K."/>
        </authorList>
    </citation>
    <scope>NUCLEOTIDE SEQUENCE [LARGE SCALE GENOMIC DNA]</scope>
    <source>
        <strain evidence="1 2">GP25-8</strain>
    </source>
</reference>
<accession>A0A2N7VJG6</accession>
<protein>
    <recommendedName>
        <fullName evidence="3">Alpha/beta hydrolase</fullName>
    </recommendedName>
</protein>
<comment type="caution">
    <text evidence="1">The sequence shown here is derived from an EMBL/GenBank/DDBJ whole genome shotgun (WGS) entry which is preliminary data.</text>
</comment>
<name>A0A2N7VJG6_9BURK</name>
<dbReference type="EMBL" id="PNYB01000030">
    <property type="protein sequence ID" value="PMS17306.1"/>
    <property type="molecule type" value="Genomic_DNA"/>
</dbReference>
<dbReference type="AlphaFoldDB" id="A0A2N7VJG6"/>